<dbReference type="Pfam" id="PF00201">
    <property type="entry name" value="UDPGT"/>
    <property type="match status" value="1"/>
</dbReference>
<proteinExistence type="inferred from homology"/>
<accession>A0A7N0RCN2</accession>
<dbReference type="OMA" id="NINRLMC"/>
<evidence type="ECO:0000256" key="2">
    <source>
        <dbReference type="ARBA" id="ARBA00022676"/>
    </source>
</evidence>
<keyword evidence="3 4" id="KW-0808">Transferase</keyword>
<dbReference type="Proteomes" id="UP000594263">
    <property type="component" value="Unplaced"/>
</dbReference>
<feature type="region of interest" description="Disordered" evidence="6">
    <location>
        <begin position="1"/>
        <end position="25"/>
    </location>
</feature>
<dbReference type="PROSITE" id="PS00375">
    <property type="entry name" value="UDPGT"/>
    <property type="match status" value="1"/>
</dbReference>
<feature type="compositionally biased region" description="Polar residues" evidence="6">
    <location>
        <begin position="10"/>
        <end position="25"/>
    </location>
</feature>
<dbReference type="PANTHER" id="PTHR11926:SF1494">
    <property type="entry name" value="FLAVONOL 3-O-GLUCOSYLTRANSFERASE UGT76E12-RELATED"/>
    <property type="match status" value="1"/>
</dbReference>
<evidence type="ECO:0000313" key="7">
    <source>
        <dbReference type="EnsemblPlants" id="Kaladp0008s0432.1.v1.1"/>
    </source>
</evidence>
<dbReference type="Gramene" id="Kaladp0008s0432.1.v1.1">
    <property type="protein sequence ID" value="Kaladp0008s0432.1.v1.1"/>
    <property type="gene ID" value="Kaladp0008s0432.v1.1"/>
</dbReference>
<dbReference type="FunFam" id="3.40.50.2000:FF:000078">
    <property type="entry name" value="Glycosyltransferase"/>
    <property type="match status" value="1"/>
</dbReference>
<dbReference type="GO" id="GO:0003677">
    <property type="term" value="F:DNA binding"/>
    <property type="evidence" value="ECO:0007669"/>
    <property type="project" value="EnsemblPlants"/>
</dbReference>
<dbReference type="CDD" id="cd03784">
    <property type="entry name" value="GT1_Gtf-like"/>
    <property type="match status" value="1"/>
</dbReference>
<dbReference type="GO" id="GO:0080044">
    <property type="term" value="F:quercetin 7-O-glucosyltransferase activity"/>
    <property type="evidence" value="ECO:0007669"/>
    <property type="project" value="TreeGrafter"/>
</dbReference>
<keyword evidence="2 4" id="KW-0328">Glycosyltransferase</keyword>
<keyword evidence="8" id="KW-1185">Reference proteome</keyword>
<evidence type="ECO:0000313" key="8">
    <source>
        <dbReference type="Proteomes" id="UP000594263"/>
    </source>
</evidence>
<dbReference type="SUPFAM" id="SSF53756">
    <property type="entry name" value="UDP-Glycosyltransferase/glycogen phosphorylase"/>
    <property type="match status" value="1"/>
</dbReference>
<evidence type="ECO:0000256" key="6">
    <source>
        <dbReference type="SAM" id="MobiDB-lite"/>
    </source>
</evidence>
<dbReference type="AlphaFoldDB" id="A0A7N0RCN2"/>
<dbReference type="InterPro" id="IPR002213">
    <property type="entry name" value="UDP_glucos_trans"/>
</dbReference>
<dbReference type="Gene3D" id="3.40.50.2000">
    <property type="entry name" value="Glycogen Phosphorylase B"/>
    <property type="match status" value="2"/>
</dbReference>
<sequence>MVNDPRPLHSQRQSDNSAPFQLPINSPQVRPINPILSLSILSRWSPMSPDPKPHAVLLAYPLQGHVTPQAHLAVNLAKRGFTITFINTHFIHHKTINSRRRRTHTQDADDDIFASVRQSDSLDIRYLVVSDGLPLNFDRSLNHDQYMAALLHVFSAHVEDALIDIVSDDTRPPVTMLIADTFFVFPATLAKRFGILYVSFWTEPALVFTLYYHLELLRQNCHFACNDVREDRIDYIPGVKSIEPKDMPSYLQESDSASVVHQIIFKSFQEAKEADFVLCNTVQEMEPETISGIQPKKPFYSIGPVFLAGSTKVATSLWSESDCSRWLDSKPPGSVLYVSFGSYAHLAKQDLVEVAHGLLLSDVNFLWVLRPDIVSSEDTHPLPDGFESEAVDRGLVVQWCCQRKVLRHAAIGGFLTHCGWNSITESVWNRVPLLCFPLLTDQFTNRKLVVDDWKIGMNLLDRKYVVREHVCEKIKCLMGKASGELYRNNAAELSKLMEGVWSSGGSSDKNMNRFVKDVKARTQK</sequence>
<comment type="similarity">
    <text evidence="1 4">Belongs to the UDP-glycosyltransferase family.</text>
</comment>
<dbReference type="GO" id="GO:0080043">
    <property type="term" value="F:quercetin 3-O-glucosyltransferase activity"/>
    <property type="evidence" value="ECO:0007669"/>
    <property type="project" value="TreeGrafter"/>
</dbReference>
<name>A0A7N0RCN2_KALFE</name>
<dbReference type="EnsemblPlants" id="Kaladp0008s0432.1.v1.1">
    <property type="protein sequence ID" value="Kaladp0008s0432.1.v1.1"/>
    <property type="gene ID" value="Kaladp0008s0432.v1.1"/>
</dbReference>
<dbReference type="PANTHER" id="PTHR11926">
    <property type="entry name" value="GLUCOSYL/GLUCURONOSYL TRANSFERASES"/>
    <property type="match status" value="1"/>
</dbReference>
<reference evidence="7" key="1">
    <citation type="submission" date="2021-01" db="UniProtKB">
        <authorList>
            <consortium name="EnsemblPlants"/>
        </authorList>
    </citation>
    <scope>IDENTIFICATION</scope>
</reference>
<evidence type="ECO:0000256" key="5">
    <source>
        <dbReference type="RuleBase" id="RU362057"/>
    </source>
</evidence>
<organism evidence="7 8">
    <name type="scientific">Kalanchoe fedtschenkoi</name>
    <name type="common">Lavender scallops</name>
    <name type="synonym">South American air plant</name>
    <dbReference type="NCBI Taxonomy" id="63787"/>
    <lineage>
        <taxon>Eukaryota</taxon>
        <taxon>Viridiplantae</taxon>
        <taxon>Streptophyta</taxon>
        <taxon>Embryophyta</taxon>
        <taxon>Tracheophyta</taxon>
        <taxon>Spermatophyta</taxon>
        <taxon>Magnoliopsida</taxon>
        <taxon>eudicotyledons</taxon>
        <taxon>Gunneridae</taxon>
        <taxon>Pentapetalae</taxon>
        <taxon>Saxifragales</taxon>
        <taxon>Crassulaceae</taxon>
        <taxon>Kalanchoe</taxon>
    </lineage>
</organism>
<protein>
    <recommendedName>
        <fullName evidence="5">Glycosyltransferase</fullName>
        <ecNumber evidence="5">2.4.1.-</ecNumber>
    </recommendedName>
</protein>
<dbReference type="InterPro" id="IPR035595">
    <property type="entry name" value="UDP_glycos_trans_CS"/>
</dbReference>
<dbReference type="EC" id="2.4.1.-" evidence="5"/>
<evidence type="ECO:0000256" key="1">
    <source>
        <dbReference type="ARBA" id="ARBA00009995"/>
    </source>
</evidence>
<evidence type="ECO:0000256" key="4">
    <source>
        <dbReference type="RuleBase" id="RU003718"/>
    </source>
</evidence>
<evidence type="ECO:0000256" key="3">
    <source>
        <dbReference type="ARBA" id="ARBA00022679"/>
    </source>
</evidence>